<name>A0A194R7Y6_PAPMA</name>
<dbReference type="EMBL" id="KQ460615">
    <property type="protein sequence ID" value="KPJ13762.1"/>
    <property type="molecule type" value="Genomic_DNA"/>
</dbReference>
<evidence type="ECO:0000313" key="1">
    <source>
        <dbReference type="EMBL" id="KPJ13762.1"/>
    </source>
</evidence>
<organism evidence="1 2">
    <name type="scientific">Papilio machaon</name>
    <name type="common">Old World swallowtail butterfly</name>
    <dbReference type="NCBI Taxonomy" id="76193"/>
    <lineage>
        <taxon>Eukaryota</taxon>
        <taxon>Metazoa</taxon>
        <taxon>Ecdysozoa</taxon>
        <taxon>Arthropoda</taxon>
        <taxon>Hexapoda</taxon>
        <taxon>Insecta</taxon>
        <taxon>Pterygota</taxon>
        <taxon>Neoptera</taxon>
        <taxon>Endopterygota</taxon>
        <taxon>Lepidoptera</taxon>
        <taxon>Glossata</taxon>
        <taxon>Ditrysia</taxon>
        <taxon>Papilionoidea</taxon>
        <taxon>Papilionidae</taxon>
        <taxon>Papilioninae</taxon>
        <taxon>Papilio</taxon>
    </lineage>
</organism>
<evidence type="ECO:0000313" key="2">
    <source>
        <dbReference type="Proteomes" id="UP000053240"/>
    </source>
</evidence>
<proteinExistence type="predicted"/>
<gene>
    <name evidence="1" type="ORF">RR48_10946</name>
</gene>
<dbReference type="Proteomes" id="UP000053240">
    <property type="component" value="Unassembled WGS sequence"/>
</dbReference>
<sequence>MEMFRDILNKYLYGPPPTNERDKNKNRLIGSKNKTIPYQYPTGHVLRAELYQNKSGVHLPMSEFMHRGRCRLNVTNDFMQTAVDAFAIFLEGDLNDILRLPPTYVLHSARTISMMNIAREKLAATWTVVKENKPNEEITIQTLELYRPLFKYLNGKEIAKLNLTDNRILTYIGTHAELNRHQVGVVASKYIKVNRRWSEPKYLNLMNNLLCGVPMTYMRRIPENTYLQLTHQALGKSYSWNARDVSRLGLLLAEVDGPDLSAINPEAVAGITAHVKSLYHYIIHIQATFKVLQICFLKYDLKKKNVELKFSNIANQSYSLYH</sequence>
<accession>A0A194R7Y6</accession>
<keyword evidence="2" id="KW-1185">Reference proteome</keyword>
<reference evidence="1 2" key="1">
    <citation type="journal article" date="2015" name="Nat. Commun.">
        <title>Outbred genome sequencing and CRISPR/Cas9 gene editing in butterflies.</title>
        <authorList>
            <person name="Li X."/>
            <person name="Fan D."/>
            <person name="Zhang W."/>
            <person name="Liu G."/>
            <person name="Zhang L."/>
            <person name="Zhao L."/>
            <person name="Fang X."/>
            <person name="Chen L."/>
            <person name="Dong Y."/>
            <person name="Chen Y."/>
            <person name="Ding Y."/>
            <person name="Zhao R."/>
            <person name="Feng M."/>
            <person name="Zhu Y."/>
            <person name="Feng Y."/>
            <person name="Jiang X."/>
            <person name="Zhu D."/>
            <person name="Xiang H."/>
            <person name="Feng X."/>
            <person name="Li S."/>
            <person name="Wang J."/>
            <person name="Zhang G."/>
            <person name="Kronforst M.R."/>
            <person name="Wang W."/>
        </authorList>
    </citation>
    <scope>NUCLEOTIDE SEQUENCE [LARGE SCALE GENOMIC DNA]</scope>
    <source>
        <strain evidence="1">Ya'a_city_454_Pm</strain>
        <tissue evidence="1">Whole body</tissue>
    </source>
</reference>
<dbReference type="InParanoid" id="A0A194R7Y6"/>
<dbReference type="AlphaFoldDB" id="A0A194R7Y6"/>
<protein>
    <submittedName>
        <fullName evidence="1">Uncharacterized protein</fullName>
    </submittedName>
</protein>